<dbReference type="Pfam" id="PF06708">
    <property type="entry name" value="DUF1195"/>
    <property type="match status" value="1"/>
</dbReference>
<feature type="region of interest" description="Disordered" evidence="1">
    <location>
        <begin position="1"/>
        <end position="46"/>
    </location>
</feature>
<evidence type="ECO:0000313" key="3">
    <source>
        <dbReference type="EMBL" id="CAB4265745.1"/>
    </source>
</evidence>
<name>A0A6J5TRR2_PRUAR</name>
<keyword evidence="2" id="KW-0472">Membrane</keyword>
<evidence type="ECO:0000313" key="4">
    <source>
        <dbReference type="Proteomes" id="UP000507222"/>
    </source>
</evidence>
<evidence type="ECO:0000256" key="1">
    <source>
        <dbReference type="SAM" id="MobiDB-lite"/>
    </source>
</evidence>
<dbReference type="AlphaFoldDB" id="A0A6J5TRR2"/>
<feature type="region of interest" description="Disordered" evidence="1">
    <location>
        <begin position="180"/>
        <end position="203"/>
    </location>
</feature>
<feature type="compositionally biased region" description="Low complexity" evidence="1">
    <location>
        <begin position="27"/>
        <end position="42"/>
    </location>
</feature>
<dbReference type="PANTHER" id="PTHR34358:SF7">
    <property type="entry name" value="SUGAR TRANSPORTER"/>
    <property type="match status" value="1"/>
</dbReference>
<dbReference type="PANTHER" id="PTHR34358">
    <property type="entry name" value="OS03G0411600 PROTEIN"/>
    <property type="match status" value="1"/>
</dbReference>
<keyword evidence="2" id="KW-0812">Transmembrane</keyword>
<dbReference type="EMBL" id="CAEKDK010000001">
    <property type="protein sequence ID" value="CAB4265745.1"/>
    <property type="molecule type" value="Genomic_DNA"/>
</dbReference>
<proteinExistence type="predicted"/>
<protein>
    <submittedName>
        <fullName evidence="3">Uncharacterized protein</fullName>
    </submittedName>
</protein>
<sequence>MKGNDPPTLITIPSTTTTPTVFRKDTSPSSSSSSSSSSSPSSKGRSFLDKTRYKFWVLAAILLLAFWSMFTGSVTLKWSAGNLTRLSDDLDLPSFDDLDILEVEEREKVVRHMWDLYTQSSRSSSNRLPRFWQEAFEAAYEHLSSDVAPVRDAAVLEIAKMSIRSIILDPFPLQLHSASNRELKKRSKKEEESNKVATAVASS</sequence>
<evidence type="ECO:0000256" key="2">
    <source>
        <dbReference type="SAM" id="Phobius"/>
    </source>
</evidence>
<reference evidence="3 4" key="1">
    <citation type="submission" date="2020-05" db="EMBL/GenBank/DDBJ databases">
        <authorList>
            <person name="Campoy J."/>
            <person name="Schneeberger K."/>
            <person name="Spophaly S."/>
        </authorList>
    </citation>
    <scope>NUCLEOTIDE SEQUENCE [LARGE SCALE GENOMIC DNA]</scope>
    <source>
        <strain evidence="3">PruArmRojPasFocal</strain>
    </source>
</reference>
<organism evidence="3 4">
    <name type="scientific">Prunus armeniaca</name>
    <name type="common">Apricot</name>
    <name type="synonym">Armeniaca vulgaris</name>
    <dbReference type="NCBI Taxonomy" id="36596"/>
    <lineage>
        <taxon>Eukaryota</taxon>
        <taxon>Viridiplantae</taxon>
        <taxon>Streptophyta</taxon>
        <taxon>Embryophyta</taxon>
        <taxon>Tracheophyta</taxon>
        <taxon>Spermatophyta</taxon>
        <taxon>Magnoliopsida</taxon>
        <taxon>eudicotyledons</taxon>
        <taxon>Gunneridae</taxon>
        <taxon>Pentapetalae</taxon>
        <taxon>rosids</taxon>
        <taxon>fabids</taxon>
        <taxon>Rosales</taxon>
        <taxon>Rosaceae</taxon>
        <taxon>Amygdaloideae</taxon>
        <taxon>Amygdaleae</taxon>
        <taxon>Prunus</taxon>
    </lineage>
</organism>
<accession>A0A6J5TRR2</accession>
<feature type="compositionally biased region" description="Low complexity" evidence="1">
    <location>
        <begin position="1"/>
        <end position="20"/>
    </location>
</feature>
<dbReference type="InterPro" id="IPR010608">
    <property type="entry name" value="DUF1195"/>
</dbReference>
<feature type="transmembrane region" description="Helical" evidence="2">
    <location>
        <begin position="55"/>
        <end position="76"/>
    </location>
</feature>
<gene>
    <name evidence="3" type="ORF">CURHAP_LOCUS7926</name>
</gene>
<keyword evidence="2" id="KW-1133">Transmembrane helix</keyword>
<dbReference type="Proteomes" id="UP000507222">
    <property type="component" value="Unassembled WGS sequence"/>
</dbReference>